<evidence type="ECO:0000256" key="5">
    <source>
        <dbReference type="ARBA" id="ARBA00022840"/>
    </source>
</evidence>
<dbReference type="SMART" id="SM00490">
    <property type="entry name" value="HELICc"/>
    <property type="match status" value="1"/>
</dbReference>
<evidence type="ECO:0000259" key="7">
    <source>
        <dbReference type="PROSITE" id="PS51192"/>
    </source>
</evidence>
<keyword evidence="2" id="KW-0547">Nucleotide-binding</keyword>
<feature type="domain" description="DEAD-box RNA helicase Q" evidence="9">
    <location>
        <begin position="1"/>
        <end position="29"/>
    </location>
</feature>
<dbReference type="InterPro" id="IPR014001">
    <property type="entry name" value="Helicase_ATP-bd"/>
</dbReference>
<dbReference type="EC" id="3.6.4.13" evidence="1"/>
<dbReference type="InterPro" id="IPR044742">
    <property type="entry name" value="DEAD/DEAH_RhlB"/>
</dbReference>
<evidence type="ECO:0000256" key="6">
    <source>
        <dbReference type="PROSITE-ProRule" id="PRU00552"/>
    </source>
</evidence>
<dbReference type="Proteomes" id="UP001620626">
    <property type="component" value="Unassembled WGS sequence"/>
</dbReference>
<evidence type="ECO:0000256" key="2">
    <source>
        <dbReference type="ARBA" id="ARBA00022741"/>
    </source>
</evidence>
<dbReference type="Pfam" id="PF00270">
    <property type="entry name" value="DEAD"/>
    <property type="match status" value="1"/>
</dbReference>
<evidence type="ECO:0000313" key="11">
    <source>
        <dbReference type="Proteomes" id="UP001620626"/>
    </source>
</evidence>
<dbReference type="SUPFAM" id="SSF52540">
    <property type="entry name" value="P-loop containing nucleoside triphosphate hydrolases"/>
    <property type="match status" value="1"/>
</dbReference>
<dbReference type="Gene3D" id="3.40.50.300">
    <property type="entry name" value="P-loop containing nucleotide triphosphate hydrolases"/>
    <property type="match status" value="2"/>
</dbReference>
<evidence type="ECO:0000256" key="3">
    <source>
        <dbReference type="ARBA" id="ARBA00022801"/>
    </source>
</evidence>
<dbReference type="PROSITE" id="PS51194">
    <property type="entry name" value="HELICASE_CTER"/>
    <property type="match status" value="1"/>
</dbReference>
<evidence type="ECO:0000313" key="10">
    <source>
        <dbReference type="EMBL" id="KAL3120850.1"/>
    </source>
</evidence>
<dbReference type="SMART" id="SM00487">
    <property type="entry name" value="DEXDc"/>
    <property type="match status" value="1"/>
</dbReference>
<dbReference type="InterPro" id="IPR001650">
    <property type="entry name" value="Helicase_C-like"/>
</dbReference>
<evidence type="ECO:0000259" key="9">
    <source>
        <dbReference type="PROSITE" id="PS51195"/>
    </source>
</evidence>
<dbReference type="CDD" id="cd18787">
    <property type="entry name" value="SF2_C_DEAD"/>
    <property type="match status" value="1"/>
</dbReference>
<reference evidence="10 11" key="1">
    <citation type="submission" date="2024-10" db="EMBL/GenBank/DDBJ databases">
        <authorList>
            <person name="Kim D."/>
        </authorList>
    </citation>
    <scope>NUCLEOTIDE SEQUENCE [LARGE SCALE GENOMIC DNA]</scope>
    <source>
        <strain evidence="10">BH-2024</strain>
    </source>
</reference>
<dbReference type="GO" id="GO:0003724">
    <property type="term" value="F:RNA helicase activity"/>
    <property type="evidence" value="ECO:0007669"/>
    <property type="project" value="UniProtKB-EC"/>
</dbReference>
<keyword evidence="3" id="KW-0378">Hydrolase</keyword>
<evidence type="ECO:0000256" key="4">
    <source>
        <dbReference type="ARBA" id="ARBA00022806"/>
    </source>
</evidence>
<name>A0ABD2M256_9BILA</name>
<evidence type="ECO:0000259" key="8">
    <source>
        <dbReference type="PROSITE" id="PS51194"/>
    </source>
</evidence>
<dbReference type="Pfam" id="PF00271">
    <property type="entry name" value="Helicase_C"/>
    <property type="match status" value="1"/>
</dbReference>
<dbReference type="GO" id="GO:0005524">
    <property type="term" value="F:ATP binding"/>
    <property type="evidence" value="ECO:0007669"/>
    <property type="project" value="UniProtKB-KW"/>
</dbReference>
<dbReference type="AlphaFoldDB" id="A0ABD2M256"/>
<dbReference type="CDD" id="cd00268">
    <property type="entry name" value="DEADc"/>
    <property type="match status" value="1"/>
</dbReference>
<keyword evidence="11" id="KW-1185">Reference proteome</keyword>
<dbReference type="PROSITE" id="PS51192">
    <property type="entry name" value="HELICASE_ATP_BIND_1"/>
    <property type="match status" value="1"/>
</dbReference>
<evidence type="ECO:0000256" key="1">
    <source>
        <dbReference type="ARBA" id="ARBA00012552"/>
    </source>
</evidence>
<comment type="caution">
    <text evidence="10">The sequence shown here is derived from an EMBL/GenBank/DDBJ whole genome shotgun (WGS) entry which is preliminary data.</text>
</comment>
<dbReference type="PROSITE" id="PS51195">
    <property type="entry name" value="Q_MOTIF"/>
    <property type="match status" value="1"/>
</dbReference>
<feature type="domain" description="Helicase ATP-binding" evidence="7">
    <location>
        <begin position="32"/>
        <end position="216"/>
    </location>
</feature>
<keyword evidence="5" id="KW-0067">ATP-binding</keyword>
<dbReference type="EMBL" id="JBICBT010000207">
    <property type="protein sequence ID" value="KAL3120850.1"/>
    <property type="molecule type" value="Genomic_DNA"/>
</dbReference>
<dbReference type="GO" id="GO:0016787">
    <property type="term" value="F:hydrolase activity"/>
    <property type="evidence" value="ECO:0007669"/>
    <property type="project" value="UniProtKB-KW"/>
</dbReference>
<protein>
    <recommendedName>
        <fullName evidence="1">RNA helicase</fullName>
        <ecNumber evidence="1">3.6.4.13</ecNumber>
    </recommendedName>
</protein>
<proteinExistence type="predicted"/>
<organism evidence="10 11">
    <name type="scientific">Heterodera trifolii</name>
    <dbReference type="NCBI Taxonomy" id="157864"/>
    <lineage>
        <taxon>Eukaryota</taxon>
        <taxon>Metazoa</taxon>
        <taxon>Ecdysozoa</taxon>
        <taxon>Nematoda</taxon>
        <taxon>Chromadorea</taxon>
        <taxon>Rhabditida</taxon>
        <taxon>Tylenchina</taxon>
        <taxon>Tylenchomorpha</taxon>
        <taxon>Tylenchoidea</taxon>
        <taxon>Heteroderidae</taxon>
        <taxon>Heteroderinae</taxon>
        <taxon>Heterodera</taxon>
    </lineage>
</organism>
<accession>A0ABD2M256</accession>
<keyword evidence="4" id="KW-0347">Helicase</keyword>
<feature type="domain" description="Helicase C-terminal" evidence="8">
    <location>
        <begin position="258"/>
        <end position="407"/>
    </location>
</feature>
<feature type="short sequence motif" description="Q motif" evidence="6">
    <location>
        <begin position="1"/>
        <end position="29"/>
    </location>
</feature>
<sequence>MRWSEFEFEPALLTNIQKANYTVPRKIQSLTFPLIKAGHDLKGHAETGSGKSAAFLLPIIDAVMKLKKGGHYKSRRCCPFALIVEPTRELTVQVYDQARKLAEECDVSVSRAYGMFLRHVNLRQISTDGCDILVGTPGRLCDFFQSKNLLCDQIKVLVFDEADQLLEDGFQAVLRQLNNVNNWPQPENRQTLLFSATFPLVVQNWADEWLRKDSMMVSNKRLVAANSRIKQKFLMVPNTAKKDVLLRLFQLELQTAKKRDPVNGKIRNTMVFVNTKRDADVVSTYLNQFDFNTTTINGNRPQEMREKALSDFRAGVYQIVVTTDVCARGHDLKDLDHVINMDLPASGEGIDDSFTTYVHRIGRTGRLQQGSATTFFDIQADATMAEGFVQSLQEATQPVPDWLNKLVAREPIAGSGQVTDEELLGIL</sequence>
<dbReference type="InterPro" id="IPR014014">
    <property type="entry name" value="RNA_helicase_DEAD_Q_motif"/>
</dbReference>
<dbReference type="PANTHER" id="PTHR47958">
    <property type="entry name" value="ATP-DEPENDENT RNA HELICASE DBP3"/>
    <property type="match status" value="1"/>
</dbReference>
<dbReference type="InterPro" id="IPR011545">
    <property type="entry name" value="DEAD/DEAH_box_helicase_dom"/>
</dbReference>
<dbReference type="InterPro" id="IPR027417">
    <property type="entry name" value="P-loop_NTPase"/>
</dbReference>
<gene>
    <name evidence="10" type="ORF">niasHT_008142</name>
</gene>